<gene>
    <name evidence="1" type="ORF">B0H15DRAFT_1025512</name>
</gene>
<protein>
    <submittedName>
        <fullName evidence="1">Uncharacterized protein</fullName>
    </submittedName>
</protein>
<organism evidence="1 2">
    <name type="scientific">Mycena belliarum</name>
    <dbReference type="NCBI Taxonomy" id="1033014"/>
    <lineage>
        <taxon>Eukaryota</taxon>
        <taxon>Fungi</taxon>
        <taxon>Dikarya</taxon>
        <taxon>Basidiomycota</taxon>
        <taxon>Agaricomycotina</taxon>
        <taxon>Agaricomycetes</taxon>
        <taxon>Agaricomycetidae</taxon>
        <taxon>Agaricales</taxon>
        <taxon>Marasmiineae</taxon>
        <taxon>Mycenaceae</taxon>
        <taxon>Mycena</taxon>
    </lineage>
</organism>
<comment type="caution">
    <text evidence="1">The sequence shown here is derived from an EMBL/GenBank/DDBJ whole genome shotgun (WGS) entry which is preliminary data.</text>
</comment>
<evidence type="ECO:0000313" key="2">
    <source>
        <dbReference type="Proteomes" id="UP001222325"/>
    </source>
</evidence>
<proteinExistence type="predicted"/>
<name>A0AAD6TZA7_9AGAR</name>
<dbReference type="AlphaFoldDB" id="A0AAD6TZA7"/>
<dbReference type="Proteomes" id="UP001222325">
    <property type="component" value="Unassembled WGS sequence"/>
</dbReference>
<accession>A0AAD6TZA7</accession>
<evidence type="ECO:0000313" key="1">
    <source>
        <dbReference type="EMBL" id="KAJ7079383.1"/>
    </source>
</evidence>
<reference evidence="1" key="1">
    <citation type="submission" date="2023-03" db="EMBL/GenBank/DDBJ databases">
        <title>Massive genome expansion in bonnet fungi (Mycena s.s.) driven by repeated elements and novel gene families across ecological guilds.</title>
        <authorList>
            <consortium name="Lawrence Berkeley National Laboratory"/>
            <person name="Harder C.B."/>
            <person name="Miyauchi S."/>
            <person name="Viragh M."/>
            <person name="Kuo A."/>
            <person name="Thoen E."/>
            <person name="Andreopoulos B."/>
            <person name="Lu D."/>
            <person name="Skrede I."/>
            <person name="Drula E."/>
            <person name="Henrissat B."/>
            <person name="Morin E."/>
            <person name="Kohler A."/>
            <person name="Barry K."/>
            <person name="LaButti K."/>
            <person name="Morin E."/>
            <person name="Salamov A."/>
            <person name="Lipzen A."/>
            <person name="Mereny Z."/>
            <person name="Hegedus B."/>
            <person name="Baldrian P."/>
            <person name="Stursova M."/>
            <person name="Weitz H."/>
            <person name="Taylor A."/>
            <person name="Grigoriev I.V."/>
            <person name="Nagy L.G."/>
            <person name="Martin F."/>
            <person name="Kauserud H."/>
        </authorList>
    </citation>
    <scope>NUCLEOTIDE SEQUENCE</scope>
    <source>
        <strain evidence="1">CBHHK173m</strain>
    </source>
</reference>
<dbReference type="EMBL" id="JARJCN010000060">
    <property type="protein sequence ID" value="KAJ7079383.1"/>
    <property type="molecule type" value="Genomic_DNA"/>
</dbReference>
<sequence length="402" mass="44648">MIPAFLSHPSSPCHSAMASGEVFQIQELCDCITDFIDNTLDLRSCALVLPSLTVSAQRRLFHDVVLNEGCWGVYGRTNSRSFDEYGACRRLCSVLKASPQLLRLIRRLRASLESDIVGLLCELDFPNLEGLFFNRRRGGVTKESTLLAAAKLISLSSVRCVGLFYVILRNMSDLRRLFEGCTSPLDSLLLNETKILPYEVGLERALSPPSWRLRISSLQIQLPENLLRSSPRDWEWLIDPLSPFDLTALRDAHYSSLSVLGYASPLLTCSRLTIEKLSMSPQLYFDATNNPPSISLADLPVLRHLTLVGWATLGNVQNVLASLSSSNALEYLEFPVFVGRVSRSAELARLGLALSTANFPLLRHLVIVAIFELGAPSRDHVCMKLRAAFADWDAKGQLEVLV</sequence>
<keyword evidence="2" id="KW-1185">Reference proteome</keyword>